<dbReference type="Gene3D" id="1.10.260.40">
    <property type="entry name" value="lambda repressor-like DNA-binding domains"/>
    <property type="match status" value="1"/>
</dbReference>
<name>A0ABV2M4V7_9FIRM</name>
<accession>A0ABV2M4V7</accession>
<dbReference type="SMART" id="SM00530">
    <property type="entry name" value="HTH_XRE"/>
    <property type="match status" value="1"/>
</dbReference>
<keyword evidence="2" id="KW-1133">Transmembrane helix</keyword>
<feature type="transmembrane region" description="Helical" evidence="2">
    <location>
        <begin position="95"/>
        <end position="115"/>
    </location>
</feature>
<keyword evidence="5" id="KW-1185">Reference proteome</keyword>
<sequence length="153" mass="17846">MALSENIKKLREEKKFTQQQLADRLYVSRQTVCRWENGSRCPDLITAKQLATELNVSLDELISDEDVKDYQKNYGIWKSEKVRSRKKLQELQKKTLSFIEIIGALFLTATIFFRVQMHQKVPEWCTIVCLCVVLGAVVLNLVISRKLRKIEDL</sequence>
<proteinExistence type="predicted"/>
<evidence type="ECO:0000259" key="3">
    <source>
        <dbReference type="PROSITE" id="PS50943"/>
    </source>
</evidence>
<evidence type="ECO:0000313" key="5">
    <source>
        <dbReference type="Proteomes" id="UP001549106"/>
    </source>
</evidence>
<dbReference type="EMBL" id="JBEPMJ010000022">
    <property type="protein sequence ID" value="MET3751500.1"/>
    <property type="molecule type" value="Genomic_DNA"/>
</dbReference>
<feature type="domain" description="HTH cro/C1-type" evidence="3">
    <location>
        <begin position="7"/>
        <end position="61"/>
    </location>
</feature>
<evidence type="ECO:0000256" key="1">
    <source>
        <dbReference type="ARBA" id="ARBA00023125"/>
    </source>
</evidence>
<protein>
    <submittedName>
        <fullName evidence="4">Transcriptional regulator with XRE-family HTH domain</fullName>
    </submittedName>
</protein>
<feature type="transmembrane region" description="Helical" evidence="2">
    <location>
        <begin position="121"/>
        <end position="143"/>
    </location>
</feature>
<keyword evidence="2" id="KW-0812">Transmembrane</keyword>
<keyword evidence="1" id="KW-0238">DNA-binding</keyword>
<dbReference type="InterPro" id="IPR001387">
    <property type="entry name" value="Cro/C1-type_HTH"/>
</dbReference>
<dbReference type="SUPFAM" id="SSF47413">
    <property type="entry name" value="lambda repressor-like DNA-binding domains"/>
    <property type="match status" value="1"/>
</dbReference>
<keyword evidence="2" id="KW-0472">Membrane</keyword>
<dbReference type="CDD" id="cd00093">
    <property type="entry name" value="HTH_XRE"/>
    <property type="match status" value="1"/>
</dbReference>
<organism evidence="4 5">
    <name type="scientific">Blautia caecimuris</name>
    <dbReference type="NCBI Taxonomy" id="1796615"/>
    <lineage>
        <taxon>Bacteria</taxon>
        <taxon>Bacillati</taxon>
        <taxon>Bacillota</taxon>
        <taxon>Clostridia</taxon>
        <taxon>Lachnospirales</taxon>
        <taxon>Lachnospiraceae</taxon>
        <taxon>Blautia</taxon>
    </lineage>
</organism>
<gene>
    <name evidence="4" type="ORF">ABID24_002759</name>
</gene>
<comment type="caution">
    <text evidence="4">The sequence shown here is derived from an EMBL/GenBank/DDBJ whole genome shotgun (WGS) entry which is preliminary data.</text>
</comment>
<dbReference type="Proteomes" id="UP001549106">
    <property type="component" value="Unassembled WGS sequence"/>
</dbReference>
<evidence type="ECO:0000313" key="4">
    <source>
        <dbReference type="EMBL" id="MET3751500.1"/>
    </source>
</evidence>
<dbReference type="PANTHER" id="PTHR46558">
    <property type="entry name" value="TRACRIPTIONAL REGULATORY PROTEIN-RELATED-RELATED"/>
    <property type="match status" value="1"/>
</dbReference>
<dbReference type="InterPro" id="IPR010982">
    <property type="entry name" value="Lambda_DNA-bd_dom_sf"/>
</dbReference>
<reference evidence="4 5" key="1">
    <citation type="submission" date="2024-06" db="EMBL/GenBank/DDBJ databases">
        <title>Genomic Encyclopedia of Type Strains, Phase IV (KMG-IV): sequencing the most valuable type-strain genomes for metagenomic binning, comparative biology and taxonomic classification.</title>
        <authorList>
            <person name="Goeker M."/>
        </authorList>
    </citation>
    <scope>NUCLEOTIDE SEQUENCE [LARGE SCALE GENOMIC DNA]</scope>
    <source>
        <strain evidence="4 5">DSM 29492</strain>
    </source>
</reference>
<dbReference type="PROSITE" id="PS50943">
    <property type="entry name" value="HTH_CROC1"/>
    <property type="match status" value="1"/>
</dbReference>
<dbReference type="PANTHER" id="PTHR46558:SF11">
    <property type="entry name" value="HTH-TYPE TRANSCRIPTIONAL REGULATOR XRE"/>
    <property type="match status" value="1"/>
</dbReference>
<dbReference type="RefSeq" id="WP_138271417.1">
    <property type="nucleotide sequence ID" value="NZ_BAABXN010000001.1"/>
</dbReference>
<dbReference type="Pfam" id="PF01381">
    <property type="entry name" value="HTH_3"/>
    <property type="match status" value="1"/>
</dbReference>
<evidence type="ECO:0000256" key="2">
    <source>
        <dbReference type="SAM" id="Phobius"/>
    </source>
</evidence>